<evidence type="ECO:0000259" key="1">
    <source>
        <dbReference type="Pfam" id="PF12728"/>
    </source>
</evidence>
<dbReference type="RefSeq" id="WP_095717111.1">
    <property type="nucleotide sequence ID" value="NZ_NTGA01000004.1"/>
</dbReference>
<dbReference type="Proteomes" id="UP000218810">
    <property type="component" value="Unassembled WGS sequence"/>
</dbReference>
<protein>
    <recommendedName>
        <fullName evidence="1">Helix-turn-helix domain-containing protein</fullName>
    </recommendedName>
</protein>
<sequence length="131" mass="13921">MTVVRLPGGDLVLTPPQARRLVVALSACEKIVRRQGGRLPADVRRLAVDLGAAAGTTEPASEAADDGIDYEQITTATAAQLLGCSPRNVRSLVARGRLTGRRHGSVLLVARDEVEARAARQQEHQRNGHAA</sequence>
<dbReference type="GO" id="GO:0003677">
    <property type="term" value="F:DNA binding"/>
    <property type="evidence" value="ECO:0007669"/>
    <property type="project" value="InterPro"/>
</dbReference>
<dbReference type="EMBL" id="NTGA01000004">
    <property type="protein sequence ID" value="PAY24651.1"/>
    <property type="molecule type" value="Genomic_DNA"/>
</dbReference>
<accession>A0A2A2WTY8</accession>
<dbReference type="OrthoDB" id="4413834at2"/>
<reference evidence="3" key="1">
    <citation type="submission" date="2017-09" db="EMBL/GenBank/DDBJ databases">
        <authorList>
            <person name="Zhang Y."/>
            <person name="Huang X."/>
            <person name="Liu J."/>
            <person name="Lu L."/>
            <person name="Peng K."/>
        </authorList>
    </citation>
    <scope>NUCLEOTIDE SEQUENCE [LARGE SCALE GENOMIC DNA]</scope>
    <source>
        <strain evidence="3">S-XJ-1</strain>
    </source>
</reference>
<keyword evidence="3" id="KW-1185">Reference proteome</keyword>
<comment type="caution">
    <text evidence="2">The sequence shown here is derived from an EMBL/GenBank/DDBJ whole genome shotgun (WGS) entry which is preliminary data.</text>
</comment>
<organism evidence="2 3">
    <name type="scientific">Dietzia natronolimnaea</name>
    <dbReference type="NCBI Taxonomy" id="161920"/>
    <lineage>
        <taxon>Bacteria</taxon>
        <taxon>Bacillati</taxon>
        <taxon>Actinomycetota</taxon>
        <taxon>Actinomycetes</taxon>
        <taxon>Mycobacteriales</taxon>
        <taxon>Dietziaceae</taxon>
        <taxon>Dietzia</taxon>
    </lineage>
</organism>
<feature type="domain" description="Helix-turn-helix" evidence="1">
    <location>
        <begin position="74"/>
        <end position="121"/>
    </location>
</feature>
<dbReference type="InterPro" id="IPR041657">
    <property type="entry name" value="HTH_17"/>
</dbReference>
<proteinExistence type="predicted"/>
<dbReference type="InterPro" id="IPR010093">
    <property type="entry name" value="SinI_DNA-bd"/>
</dbReference>
<dbReference type="AlphaFoldDB" id="A0A2A2WTY8"/>
<dbReference type="Pfam" id="PF12728">
    <property type="entry name" value="HTH_17"/>
    <property type="match status" value="1"/>
</dbReference>
<evidence type="ECO:0000313" key="2">
    <source>
        <dbReference type="EMBL" id="PAY24651.1"/>
    </source>
</evidence>
<gene>
    <name evidence="2" type="ORF">CEY15_02320</name>
</gene>
<name>A0A2A2WTY8_9ACTN</name>
<evidence type="ECO:0000313" key="3">
    <source>
        <dbReference type="Proteomes" id="UP000218810"/>
    </source>
</evidence>
<dbReference type="NCBIfam" id="TIGR01764">
    <property type="entry name" value="excise"/>
    <property type="match status" value="1"/>
</dbReference>